<dbReference type="Pfam" id="PF00226">
    <property type="entry name" value="DnaJ"/>
    <property type="match status" value="1"/>
</dbReference>
<dbReference type="OrthoDB" id="10250354at2759"/>
<feature type="domain" description="J" evidence="3">
    <location>
        <begin position="2"/>
        <end position="67"/>
    </location>
</feature>
<dbReference type="CDD" id="cd06257">
    <property type="entry name" value="DnaJ"/>
    <property type="match status" value="1"/>
</dbReference>
<organism evidence="4 5">
    <name type="scientific">Pythium oligandrum</name>
    <name type="common">Mycoparasitic fungus</name>
    <dbReference type="NCBI Taxonomy" id="41045"/>
    <lineage>
        <taxon>Eukaryota</taxon>
        <taxon>Sar</taxon>
        <taxon>Stramenopiles</taxon>
        <taxon>Oomycota</taxon>
        <taxon>Peronosporomycetes</taxon>
        <taxon>Pythiales</taxon>
        <taxon>Pythiaceae</taxon>
        <taxon>Pythium</taxon>
    </lineage>
</organism>
<accession>A0A8K1FNY3</accession>
<feature type="compositionally biased region" description="Basic and acidic residues" evidence="2">
    <location>
        <begin position="172"/>
        <end position="186"/>
    </location>
</feature>
<dbReference type="PANTHER" id="PTHR44145:SF3">
    <property type="entry name" value="DNAJ HOMOLOG SUBFAMILY A MEMBER 3, MITOCHONDRIAL"/>
    <property type="match status" value="1"/>
</dbReference>
<evidence type="ECO:0000313" key="5">
    <source>
        <dbReference type="Proteomes" id="UP000794436"/>
    </source>
</evidence>
<dbReference type="Gene3D" id="1.10.287.110">
    <property type="entry name" value="DnaJ domain"/>
    <property type="match status" value="1"/>
</dbReference>
<reference evidence="4" key="1">
    <citation type="submission" date="2019-03" db="EMBL/GenBank/DDBJ databases">
        <title>Long read genome sequence of the mycoparasitic Pythium oligandrum ATCC 38472 isolated from sugarbeet rhizosphere.</title>
        <authorList>
            <person name="Gaulin E."/>
        </authorList>
    </citation>
    <scope>NUCLEOTIDE SEQUENCE</scope>
    <source>
        <strain evidence="4">ATCC 38472_TT</strain>
    </source>
</reference>
<evidence type="ECO:0000313" key="4">
    <source>
        <dbReference type="EMBL" id="TMW67799.1"/>
    </source>
</evidence>
<evidence type="ECO:0000256" key="1">
    <source>
        <dbReference type="ARBA" id="ARBA00023186"/>
    </source>
</evidence>
<dbReference type="EMBL" id="SPLM01000003">
    <property type="protein sequence ID" value="TMW67799.1"/>
    <property type="molecule type" value="Genomic_DNA"/>
</dbReference>
<name>A0A8K1FNY3_PYTOL</name>
<dbReference type="PROSITE" id="PS50076">
    <property type="entry name" value="DNAJ_2"/>
    <property type="match status" value="1"/>
</dbReference>
<dbReference type="InterPro" id="IPR001623">
    <property type="entry name" value="DnaJ_domain"/>
</dbReference>
<dbReference type="AlphaFoldDB" id="A0A8K1FNY3"/>
<dbReference type="PANTHER" id="PTHR44145">
    <property type="entry name" value="DNAJ HOMOLOG SUBFAMILY A MEMBER 3, MITOCHONDRIAL"/>
    <property type="match status" value="1"/>
</dbReference>
<feature type="region of interest" description="Disordered" evidence="2">
    <location>
        <begin position="57"/>
        <end position="83"/>
    </location>
</feature>
<dbReference type="InterPro" id="IPR018253">
    <property type="entry name" value="DnaJ_domain_CS"/>
</dbReference>
<dbReference type="SMART" id="SM00271">
    <property type="entry name" value="DnaJ"/>
    <property type="match status" value="1"/>
</dbReference>
<gene>
    <name evidence="4" type="ORF">Poli38472_007471</name>
</gene>
<evidence type="ECO:0000259" key="3">
    <source>
        <dbReference type="PROSITE" id="PS50076"/>
    </source>
</evidence>
<feature type="compositionally biased region" description="Basic and acidic residues" evidence="2">
    <location>
        <begin position="57"/>
        <end position="69"/>
    </location>
</feature>
<keyword evidence="5" id="KW-1185">Reference proteome</keyword>
<dbReference type="InterPro" id="IPR051938">
    <property type="entry name" value="Apopto_cytoskel_mod"/>
</dbReference>
<evidence type="ECO:0000256" key="2">
    <source>
        <dbReference type="SAM" id="MobiDB-lite"/>
    </source>
</evidence>
<dbReference type="SUPFAM" id="SSF46565">
    <property type="entry name" value="Chaperone J-domain"/>
    <property type="match status" value="1"/>
</dbReference>
<dbReference type="PRINTS" id="PR00625">
    <property type="entry name" value="JDOMAIN"/>
</dbReference>
<protein>
    <recommendedName>
        <fullName evidence="3">J domain-containing protein</fullName>
    </recommendedName>
</protein>
<comment type="caution">
    <text evidence="4">The sequence shown here is derived from an EMBL/GenBank/DDBJ whole genome shotgun (WGS) entry which is preliminary data.</text>
</comment>
<dbReference type="Proteomes" id="UP000794436">
    <property type="component" value="Unassembled WGS sequence"/>
</dbReference>
<dbReference type="PROSITE" id="PS00636">
    <property type="entry name" value="DNAJ_1"/>
    <property type="match status" value="1"/>
</dbReference>
<dbReference type="InterPro" id="IPR036869">
    <property type="entry name" value="J_dom_sf"/>
</dbReference>
<proteinExistence type="predicted"/>
<feature type="region of interest" description="Disordered" evidence="2">
    <location>
        <begin position="172"/>
        <end position="198"/>
    </location>
</feature>
<sequence>MDYYRLLNVPRTASSKEIKQAYLRLAKTLHPDVTGGDTEKAELFKRVSEAHSVLSDNAKRRQYDAERPMESFGPRPTSQGNVHPYAAGVNGAGFYMYGRRHYGIDEEVWLAHHYGPGAARRNGMPHRYYGMHIVEERIEKEQERIERMKKHYKLESSAGYFLRRDARMRKQAADEAEARKKEGKGDDAEELKDGCVIA</sequence>
<keyword evidence="1" id="KW-0143">Chaperone</keyword>